<dbReference type="SUPFAM" id="SSF111384">
    <property type="entry name" value="OmpH-like"/>
    <property type="match status" value="1"/>
</dbReference>
<feature type="chain" id="PRO_5006623957" evidence="4">
    <location>
        <begin position="26"/>
        <end position="180"/>
    </location>
</feature>
<dbReference type="Pfam" id="PF03938">
    <property type="entry name" value="OmpH"/>
    <property type="match status" value="1"/>
</dbReference>
<dbReference type="InterPro" id="IPR005632">
    <property type="entry name" value="Chaperone_Skp"/>
</dbReference>
<dbReference type="InterPro" id="IPR024930">
    <property type="entry name" value="Skp_dom_sf"/>
</dbReference>
<dbReference type="EMBL" id="CZQA01000008">
    <property type="protein sequence ID" value="CUS35220.1"/>
    <property type="molecule type" value="Genomic_DNA"/>
</dbReference>
<dbReference type="STRING" id="1742972.COMA1_20176"/>
<name>A0A0S4LGU8_9BACT</name>
<proteinExistence type="inferred from homology"/>
<gene>
    <name evidence="5" type="ORF">COMA1_20176</name>
</gene>
<evidence type="ECO:0000256" key="4">
    <source>
        <dbReference type="SAM" id="SignalP"/>
    </source>
</evidence>
<dbReference type="AlphaFoldDB" id="A0A0S4LGU8"/>
<reference evidence="5 6" key="1">
    <citation type="submission" date="2015-10" db="EMBL/GenBank/DDBJ databases">
        <authorList>
            <person name="Gilbert D.G."/>
        </authorList>
    </citation>
    <scope>NUCLEOTIDE SEQUENCE [LARGE SCALE GENOMIC DNA]</scope>
    <source>
        <strain evidence="5">COMA1</strain>
    </source>
</reference>
<protein>
    <submittedName>
        <fullName evidence="5">Putative Outer membrane chaperone Skp</fullName>
    </submittedName>
</protein>
<dbReference type="Gene3D" id="3.30.910.20">
    <property type="entry name" value="Skp domain"/>
    <property type="match status" value="1"/>
</dbReference>
<dbReference type="GO" id="GO:0050821">
    <property type="term" value="P:protein stabilization"/>
    <property type="evidence" value="ECO:0007669"/>
    <property type="project" value="TreeGrafter"/>
</dbReference>
<dbReference type="RefSeq" id="WP_090747510.1">
    <property type="nucleotide sequence ID" value="NZ_CZQA01000008.1"/>
</dbReference>
<feature type="coiled-coil region" evidence="3">
    <location>
        <begin position="94"/>
        <end position="121"/>
    </location>
</feature>
<evidence type="ECO:0000256" key="1">
    <source>
        <dbReference type="ARBA" id="ARBA00009091"/>
    </source>
</evidence>
<dbReference type="GO" id="GO:0051082">
    <property type="term" value="F:unfolded protein binding"/>
    <property type="evidence" value="ECO:0007669"/>
    <property type="project" value="InterPro"/>
</dbReference>
<keyword evidence="2 4" id="KW-0732">Signal</keyword>
<feature type="signal peptide" evidence="4">
    <location>
        <begin position="1"/>
        <end position="25"/>
    </location>
</feature>
<accession>A0A0S4LGU8</accession>
<evidence type="ECO:0000256" key="3">
    <source>
        <dbReference type="SAM" id="Coils"/>
    </source>
</evidence>
<dbReference type="Proteomes" id="UP000199032">
    <property type="component" value="Unassembled WGS sequence"/>
</dbReference>
<sequence>MMNRTKMIVVAVLWSVAQWAAPLYAGDPLKVGVMDQQLVFERSKAGKAALEDMAGYAQTRQKIINSDEQELKELQQSLEDPNAKLADAVRQEKEEQLRGKVEAYQHRVQEFNREVQQKRGEMVAEYSKKIAAAAQAVAQREGYAAILDKGNDSVLRVVLYHRAALDVTELVVKEFDRQNP</sequence>
<dbReference type="PANTHER" id="PTHR35089">
    <property type="entry name" value="CHAPERONE PROTEIN SKP"/>
    <property type="match status" value="1"/>
</dbReference>
<dbReference type="OrthoDB" id="9784172at2"/>
<keyword evidence="6" id="KW-1185">Reference proteome</keyword>
<comment type="similarity">
    <text evidence="1">Belongs to the Skp family.</text>
</comment>
<organism evidence="5 6">
    <name type="scientific">Candidatus Nitrospira nitrosa</name>
    <dbReference type="NCBI Taxonomy" id="1742972"/>
    <lineage>
        <taxon>Bacteria</taxon>
        <taxon>Pseudomonadati</taxon>
        <taxon>Nitrospirota</taxon>
        <taxon>Nitrospiria</taxon>
        <taxon>Nitrospirales</taxon>
        <taxon>Nitrospiraceae</taxon>
        <taxon>Nitrospira</taxon>
    </lineage>
</organism>
<dbReference type="SMART" id="SM00935">
    <property type="entry name" value="OmpH"/>
    <property type="match status" value="1"/>
</dbReference>
<dbReference type="GO" id="GO:0005829">
    <property type="term" value="C:cytosol"/>
    <property type="evidence" value="ECO:0007669"/>
    <property type="project" value="TreeGrafter"/>
</dbReference>
<evidence type="ECO:0000313" key="5">
    <source>
        <dbReference type="EMBL" id="CUS35220.1"/>
    </source>
</evidence>
<evidence type="ECO:0000313" key="6">
    <source>
        <dbReference type="Proteomes" id="UP000199032"/>
    </source>
</evidence>
<dbReference type="PANTHER" id="PTHR35089:SF1">
    <property type="entry name" value="CHAPERONE PROTEIN SKP"/>
    <property type="match status" value="1"/>
</dbReference>
<keyword evidence="3" id="KW-0175">Coiled coil</keyword>
<evidence type="ECO:0000256" key="2">
    <source>
        <dbReference type="ARBA" id="ARBA00022729"/>
    </source>
</evidence>